<gene>
    <name evidence="5" type="ORF">CHH72_13075</name>
</gene>
<evidence type="ECO:0000313" key="5">
    <source>
        <dbReference type="EMBL" id="PAE88567.1"/>
    </source>
</evidence>
<proteinExistence type="predicted"/>
<feature type="chain" id="PRO_5038334969" evidence="3">
    <location>
        <begin position="39"/>
        <end position="212"/>
    </location>
</feature>
<evidence type="ECO:0000259" key="4">
    <source>
        <dbReference type="Pfam" id="PF11611"/>
    </source>
</evidence>
<sequence>MLYFWRIVTYIYRLIGGSGMKKYMTLSALVLASTLALAACGDEADISASDSNTDAEAEETNTDKESEDNSETEAEDGAEVDEGEEVSGFQIGDEVNFNDLSITVNSVDFSEGSEWEQPSKDKYAYIDITVVNNGDEDYTLSSLMQFELVTNEGRSQDITIVSDQDGELDGTIGAGRTMAGQVVFDVSEADYYELIFEEILLSGQAIWEIPNE</sequence>
<feature type="compositionally biased region" description="Acidic residues" evidence="2">
    <location>
        <begin position="53"/>
        <end position="85"/>
    </location>
</feature>
<feature type="region of interest" description="Disordered" evidence="2">
    <location>
        <begin position="46"/>
        <end position="85"/>
    </location>
</feature>
<evidence type="ECO:0000256" key="3">
    <source>
        <dbReference type="SAM" id="SignalP"/>
    </source>
</evidence>
<reference evidence="5 6" key="1">
    <citation type="submission" date="2017-07" db="EMBL/GenBank/DDBJ databases">
        <title>Isolation and whole genome analysis of endospore-forming bacteria from heroin.</title>
        <authorList>
            <person name="Kalinowski J."/>
            <person name="Ahrens B."/>
            <person name="Al-Dilaimi A."/>
            <person name="Winkler A."/>
            <person name="Wibberg D."/>
            <person name="Schleenbecker U."/>
            <person name="Ruckert C."/>
            <person name="Wolfel R."/>
            <person name="Grass G."/>
        </authorList>
    </citation>
    <scope>NUCLEOTIDE SEQUENCE [LARGE SCALE GENOMIC DNA]</scope>
    <source>
        <strain evidence="5 6">7539</strain>
    </source>
</reference>
<comment type="caution">
    <text evidence="5">The sequence shown here is derived from an EMBL/GenBank/DDBJ whole genome shotgun (WGS) entry which is preliminary data.</text>
</comment>
<dbReference type="Pfam" id="PF11611">
    <property type="entry name" value="DUF4352"/>
    <property type="match status" value="1"/>
</dbReference>
<accession>A0A268NYI1</accession>
<evidence type="ECO:0000256" key="1">
    <source>
        <dbReference type="ARBA" id="ARBA00022729"/>
    </source>
</evidence>
<evidence type="ECO:0000313" key="6">
    <source>
        <dbReference type="Proteomes" id="UP000216207"/>
    </source>
</evidence>
<protein>
    <submittedName>
        <fullName evidence="5">DUF4352 domain-containing protein</fullName>
    </submittedName>
</protein>
<dbReference type="Proteomes" id="UP000216207">
    <property type="component" value="Unassembled WGS sequence"/>
</dbReference>
<evidence type="ECO:0000256" key="2">
    <source>
        <dbReference type="SAM" id="MobiDB-lite"/>
    </source>
</evidence>
<dbReference type="AlphaFoldDB" id="A0A268NYI1"/>
<dbReference type="OMA" id="AYIDITV"/>
<dbReference type="Gene3D" id="2.60.40.1240">
    <property type="match status" value="1"/>
</dbReference>
<dbReference type="InterPro" id="IPR029050">
    <property type="entry name" value="Immunoprotect_excell_Ig-like"/>
</dbReference>
<dbReference type="EMBL" id="NPCC01000015">
    <property type="protein sequence ID" value="PAE88567.1"/>
    <property type="molecule type" value="Genomic_DNA"/>
</dbReference>
<feature type="signal peptide" evidence="3">
    <location>
        <begin position="1"/>
        <end position="38"/>
    </location>
</feature>
<dbReference type="InterPro" id="IPR029051">
    <property type="entry name" value="DUF4352"/>
</dbReference>
<organism evidence="5 6">
    <name type="scientific">Shouchella clausii</name>
    <name type="common">Alkalihalobacillus clausii</name>
    <dbReference type="NCBI Taxonomy" id="79880"/>
    <lineage>
        <taxon>Bacteria</taxon>
        <taxon>Bacillati</taxon>
        <taxon>Bacillota</taxon>
        <taxon>Bacilli</taxon>
        <taxon>Bacillales</taxon>
        <taxon>Bacillaceae</taxon>
        <taxon>Shouchella</taxon>
    </lineage>
</organism>
<keyword evidence="1 3" id="KW-0732">Signal</keyword>
<feature type="domain" description="DUF4352" evidence="4">
    <location>
        <begin position="89"/>
        <end position="205"/>
    </location>
</feature>
<name>A0A268NYI1_SHOCL</name>